<dbReference type="CDD" id="cd12912">
    <property type="entry name" value="PDC2_MCP_like"/>
    <property type="match status" value="1"/>
</dbReference>
<name>A0A317G0P4_BUTFI</name>
<dbReference type="InterPro" id="IPR004089">
    <property type="entry name" value="MCPsignal_dom"/>
</dbReference>
<dbReference type="CDD" id="cd12913">
    <property type="entry name" value="PDC1_MCP_like"/>
    <property type="match status" value="1"/>
</dbReference>
<protein>
    <recommendedName>
        <fullName evidence="9">Methyl-accepting chemotaxis protein</fullName>
    </recommendedName>
</protein>
<dbReference type="CDD" id="cd06225">
    <property type="entry name" value="HAMP"/>
    <property type="match status" value="1"/>
</dbReference>
<dbReference type="GO" id="GO:0016020">
    <property type="term" value="C:membrane"/>
    <property type="evidence" value="ECO:0007669"/>
    <property type="project" value="InterPro"/>
</dbReference>
<evidence type="ECO:0008006" key="9">
    <source>
        <dbReference type="Google" id="ProtNLM"/>
    </source>
</evidence>
<evidence type="ECO:0000313" key="7">
    <source>
        <dbReference type="EMBL" id="PWT27037.1"/>
    </source>
</evidence>
<organism evidence="7 8">
    <name type="scientific">Butyrivibrio fibrisolvens</name>
    <dbReference type="NCBI Taxonomy" id="831"/>
    <lineage>
        <taxon>Bacteria</taxon>
        <taxon>Bacillati</taxon>
        <taxon>Bacillota</taxon>
        <taxon>Clostridia</taxon>
        <taxon>Lachnospirales</taxon>
        <taxon>Lachnospiraceae</taxon>
        <taxon>Butyrivibrio</taxon>
    </lineage>
</organism>
<keyword evidence="4" id="KW-1133">Transmembrane helix</keyword>
<dbReference type="InterPro" id="IPR029151">
    <property type="entry name" value="Sensor-like_sf"/>
</dbReference>
<dbReference type="PANTHER" id="PTHR32089:SF112">
    <property type="entry name" value="LYSOZYME-LIKE PROTEIN-RELATED"/>
    <property type="match status" value="1"/>
</dbReference>
<dbReference type="Proteomes" id="UP000245488">
    <property type="component" value="Chromosome"/>
</dbReference>
<keyword evidence="8" id="KW-1185">Reference proteome</keyword>
<evidence type="ECO:0000313" key="8">
    <source>
        <dbReference type="Proteomes" id="UP000245488"/>
    </source>
</evidence>
<keyword evidence="4" id="KW-0812">Transmembrane</keyword>
<dbReference type="SUPFAM" id="SSF103190">
    <property type="entry name" value="Sensory domain-like"/>
    <property type="match status" value="1"/>
</dbReference>
<evidence type="ECO:0000259" key="5">
    <source>
        <dbReference type="PROSITE" id="PS50111"/>
    </source>
</evidence>
<evidence type="ECO:0000259" key="6">
    <source>
        <dbReference type="PROSITE" id="PS50885"/>
    </source>
</evidence>
<accession>A0A317G0P4</accession>
<dbReference type="Pfam" id="PF00672">
    <property type="entry name" value="HAMP"/>
    <property type="match status" value="1"/>
</dbReference>
<evidence type="ECO:0000256" key="4">
    <source>
        <dbReference type="SAM" id="Phobius"/>
    </source>
</evidence>
<dbReference type="GO" id="GO:0007165">
    <property type="term" value="P:signal transduction"/>
    <property type="evidence" value="ECO:0007669"/>
    <property type="project" value="UniProtKB-KW"/>
</dbReference>
<gene>
    <name evidence="7" type="ORF">CPT75_07930</name>
</gene>
<keyword evidence="4" id="KW-0472">Membrane</keyword>
<dbReference type="InterPro" id="IPR003660">
    <property type="entry name" value="HAMP_dom"/>
</dbReference>
<dbReference type="PROSITE" id="PS50885">
    <property type="entry name" value="HAMP"/>
    <property type="match status" value="1"/>
</dbReference>
<feature type="transmembrane region" description="Helical" evidence="4">
    <location>
        <begin position="86"/>
        <end position="106"/>
    </location>
</feature>
<sequence>MPIQLVAWFINLLYLYSKIISSSMEKVLLRGISHVFLSQYQLFIFKTVFSETIFLSEARIQYLLKALIIRAKGVCMLRKMNLRMKMLLGILPIVAIALILVTYISVTRFTSAYQNLTTDKAMQTLKANANSVNVTLEALRNTATVLSNDVGTSYEYTDLDQYEEIFGNVIKGNDVISGAGIWFARGVYKNQEYAGPYWYKDGDTIVYTDEYSNAEYDYFSQEYYTDAVSMTTLDASITDPYYDEASGTIMATCSAPIFSASGECIGCITVDTILNSIQDMVSSMSLGTLSHPILLSSQGVYLYDVDESKTATALNIADDPSMSHLAESLLANESGIGGFEGSDGEYIYFYDTIPEVNWKLCITLAQSELDASRIETRNLLMAICAASVIFCAIAILLLVNIIAKSVNNVKTFAGHLAEGDFTVSKINNKSGDELGQMAESLNAMYESNKGVITQVSDESEKIDEASATLEGMANQLTNEFQNIQSNMTGVNDAMMSASAATEQVNASVEEVNASVQLLASQADESRGLAEDIQKRAKDIEESSKSAYDHAIQIAQEREADIETANSQADVVQQIGSLADSIAEIADQINLLSLNASIEAARAGEHGKGFAVVATEINKLAGDTGAAVGEIQNTVAGVQEAFSNLLSATNELLTFLKETVTPDYDNFVNVAQQYGADADSFGQTSTSIAEMVGTIHGAMSEVSSAIQNITESTQDTASRSSEITDTVNTVSEVVDNVTDMSSKQSVIAKNLAGVVSKFKLR</sequence>
<dbReference type="AlphaFoldDB" id="A0A317G0P4"/>
<dbReference type="SMART" id="SM00283">
    <property type="entry name" value="MA"/>
    <property type="match status" value="1"/>
</dbReference>
<proteinExistence type="inferred from homology"/>
<evidence type="ECO:0000256" key="2">
    <source>
        <dbReference type="ARBA" id="ARBA00029447"/>
    </source>
</evidence>
<evidence type="ECO:0000256" key="3">
    <source>
        <dbReference type="PROSITE-ProRule" id="PRU00284"/>
    </source>
</evidence>
<dbReference type="Gene3D" id="1.10.287.950">
    <property type="entry name" value="Methyl-accepting chemotaxis protein"/>
    <property type="match status" value="1"/>
</dbReference>
<dbReference type="PANTHER" id="PTHR32089">
    <property type="entry name" value="METHYL-ACCEPTING CHEMOTAXIS PROTEIN MCPB"/>
    <property type="match status" value="1"/>
</dbReference>
<dbReference type="SUPFAM" id="SSF58104">
    <property type="entry name" value="Methyl-accepting chemotaxis protein (MCP) signaling domain"/>
    <property type="match status" value="1"/>
</dbReference>
<dbReference type="Gene3D" id="3.30.450.20">
    <property type="entry name" value="PAS domain"/>
    <property type="match status" value="1"/>
</dbReference>
<comment type="similarity">
    <text evidence="2">Belongs to the methyl-accepting chemotaxis (MCP) protein family.</text>
</comment>
<feature type="domain" description="Methyl-accepting transducer" evidence="5">
    <location>
        <begin position="472"/>
        <end position="730"/>
    </location>
</feature>
<feature type="transmembrane region" description="Helical" evidence="4">
    <location>
        <begin position="379"/>
        <end position="403"/>
    </location>
</feature>
<dbReference type="PROSITE" id="PS50111">
    <property type="entry name" value="CHEMOTAXIS_TRANSDUC_2"/>
    <property type="match status" value="1"/>
</dbReference>
<reference evidence="7 8" key="1">
    <citation type="submission" date="2017-09" db="EMBL/GenBank/DDBJ databases">
        <title>High-quality draft genome sequence of Butyrivibrio fibrisolvens INBov1, isolated from cow rumen.</title>
        <authorList>
            <person name="Rodriguez Hernaez J."/>
            <person name="Rivarola M."/>
            <person name="Paniego N."/>
            <person name="Cravero S."/>
            <person name="Ceron Cucchi M."/>
            <person name="Martinez M.C."/>
        </authorList>
    </citation>
    <scope>NUCLEOTIDE SEQUENCE [LARGE SCALE GENOMIC DNA]</scope>
    <source>
        <strain evidence="7 8">INBov1</strain>
    </source>
</reference>
<dbReference type="EMBL" id="NXNG01000001">
    <property type="protein sequence ID" value="PWT27037.1"/>
    <property type="molecule type" value="Genomic_DNA"/>
</dbReference>
<dbReference type="Pfam" id="PF00015">
    <property type="entry name" value="MCPsignal"/>
    <property type="match status" value="1"/>
</dbReference>
<keyword evidence="1 3" id="KW-0807">Transducer</keyword>
<dbReference type="Pfam" id="PF22673">
    <property type="entry name" value="MCP-like_PDC_1"/>
    <property type="match status" value="1"/>
</dbReference>
<feature type="domain" description="HAMP" evidence="6">
    <location>
        <begin position="400"/>
        <end position="453"/>
    </location>
</feature>
<dbReference type="Gene3D" id="1.10.8.500">
    <property type="entry name" value="HAMP domain in histidine kinase"/>
    <property type="match status" value="1"/>
</dbReference>
<evidence type="ECO:0000256" key="1">
    <source>
        <dbReference type="ARBA" id="ARBA00023224"/>
    </source>
</evidence>
<comment type="caution">
    <text evidence="7">The sequence shown here is derived from an EMBL/GenBank/DDBJ whole genome shotgun (WGS) entry which is preliminary data.</text>
</comment>